<protein>
    <submittedName>
        <fullName evidence="3">MerR family transcriptional regulator</fullName>
    </submittedName>
</protein>
<sequence length="131" mass="14678">MKSSPEYTIGELAGRFGLPANVLRHWESVGLLTPPRTAGGRRRYGEPDAVRIALILQGKRLGFGLPQIRRVLDADDPADRRTALREHHEQLTRRIAEAQAARDLVGHALECTSEDFLHCPHFRARLAELVP</sequence>
<dbReference type="Pfam" id="PF13411">
    <property type="entry name" value="MerR_1"/>
    <property type="match status" value="1"/>
</dbReference>
<keyword evidence="4" id="KW-1185">Reference proteome</keyword>
<dbReference type="AlphaFoldDB" id="A0A4Q7J328"/>
<dbReference type="SMART" id="SM00422">
    <property type="entry name" value="HTH_MERR"/>
    <property type="match status" value="1"/>
</dbReference>
<dbReference type="EMBL" id="SFCC01000017">
    <property type="protein sequence ID" value="RZQ60384.1"/>
    <property type="molecule type" value="Genomic_DNA"/>
</dbReference>
<dbReference type="InterPro" id="IPR000551">
    <property type="entry name" value="MerR-type_HTH_dom"/>
</dbReference>
<dbReference type="InterPro" id="IPR047057">
    <property type="entry name" value="MerR_fam"/>
</dbReference>
<dbReference type="PANTHER" id="PTHR30204:SF93">
    <property type="entry name" value="HTH MERR-TYPE DOMAIN-CONTAINING PROTEIN"/>
    <property type="match status" value="1"/>
</dbReference>
<dbReference type="RefSeq" id="WP_130478772.1">
    <property type="nucleotide sequence ID" value="NZ_SFCC01000017.1"/>
</dbReference>
<dbReference type="InterPro" id="IPR009061">
    <property type="entry name" value="DNA-bd_dom_put_sf"/>
</dbReference>
<keyword evidence="1" id="KW-0238">DNA-binding</keyword>
<evidence type="ECO:0000259" key="2">
    <source>
        <dbReference type="PROSITE" id="PS50937"/>
    </source>
</evidence>
<evidence type="ECO:0000256" key="1">
    <source>
        <dbReference type="ARBA" id="ARBA00023125"/>
    </source>
</evidence>
<dbReference type="OrthoDB" id="9802039at2"/>
<organism evidence="3 4">
    <name type="scientific">Amycolatopsis suaedae</name>
    <dbReference type="NCBI Taxonomy" id="2510978"/>
    <lineage>
        <taxon>Bacteria</taxon>
        <taxon>Bacillati</taxon>
        <taxon>Actinomycetota</taxon>
        <taxon>Actinomycetes</taxon>
        <taxon>Pseudonocardiales</taxon>
        <taxon>Pseudonocardiaceae</taxon>
        <taxon>Amycolatopsis</taxon>
    </lineage>
</organism>
<dbReference type="GO" id="GO:0003700">
    <property type="term" value="F:DNA-binding transcription factor activity"/>
    <property type="evidence" value="ECO:0007669"/>
    <property type="project" value="InterPro"/>
</dbReference>
<dbReference type="PROSITE" id="PS50937">
    <property type="entry name" value="HTH_MERR_2"/>
    <property type="match status" value="1"/>
</dbReference>
<name>A0A4Q7J328_9PSEU</name>
<evidence type="ECO:0000313" key="3">
    <source>
        <dbReference type="EMBL" id="RZQ60384.1"/>
    </source>
</evidence>
<dbReference type="Proteomes" id="UP000292003">
    <property type="component" value="Unassembled WGS sequence"/>
</dbReference>
<dbReference type="Gene3D" id="1.10.1660.10">
    <property type="match status" value="1"/>
</dbReference>
<dbReference type="PANTHER" id="PTHR30204">
    <property type="entry name" value="REDOX-CYCLING DRUG-SENSING TRANSCRIPTIONAL ACTIVATOR SOXR"/>
    <property type="match status" value="1"/>
</dbReference>
<reference evidence="3 4" key="1">
    <citation type="submission" date="2019-02" db="EMBL/GenBank/DDBJ databases">
        <title>Draft genome sequence of Amycolatopsis sp. 8-3EHSu isolated from roots of Suaeda maritima.</title>
        <authorList>
            <person name="Duangmal K."/>
            <person name="Chantavorakit T."/>
        </authorList>
    </citation>
    <scope>NUCLEOTIDE SEQUENCE [LARGE SCALE GENOMIC DNA]</scope>
    <source>
        <strain evidence="3 4">8-3EHSu</strain>
    </source>
</reference>
<dbReference type="CDD" id="cd00592">
    <property type="entry name" value="HTH_MerR-like"/>
    <property type="match status" value="1"/>
</dbReference>
<feature type="domain" description="HTH merR-type" evidence="2">
    <location>
        <begin position="6"/>
        <end position="74"/>
    </location>
</feature>
<dbReference type="SUPFAM" id="SSF46955">
    <property type="entry name" value="Putative DNA-binding domain"/>
    <property type="match status" value="1"/>
</dbReference>
<accession>A0A4Q7J328</accession>
<dbReference type="PRINTS" id="PR00040">
    <property type="entry name" value="HTHMERR"/>
</dbReference>
<gene>
    <name evidence="3" type="ORF">EWH70_29215</name>
</gene>
<comment type="caution">
    <text evidence="3">The sequence shown here is derived from an EMBL/GenBank/DDBJ whole genome shotgun (WGS) entry which is preliminary data.</text>
</comment>
<evidence type="ECO:0000313" key="4">
    <source>
        <dbReference type="Proteomes" id="UP000292003"/>
    </source>
</evidence>
<proteinExistence type="predicted"/>
<dbReference type="GO" id="GO:0003677">
    <property type="term" value="F:DNA binding"/>
    <property type="evidence" value="ECO:0007669"/>
    <property type="project" value="UniProtKB-KW"/>
</dbReference>